<dbReference type="GO" id="GO:0006164">
    <property type="term" value="P:purine nucleotide biosynthetic process"/>
    <property type="evidence" value="ECO:0007669"/>
    <property type="project" value="UniProtKB-KW"/>
</dbReference>
<comment type="function">
    <text evidence="11">Catalyzes the oxidation of 5,10-methylenetetrahydrofolate to 5,10-methenyltetrahydrofolate and then the hydrolysis of 5,10-methenyltetrahydrofolate to 10-formyltetrahydrofolate.</text>
</comment>
<keyword evidence="15" id="KW-1185">Reference proteome</keyword>
<comment type="similarity">
    <text evidence="11">Belongs to the tetrahydrofolate dehydrogenase/cyclohydrolase family.</text>
</comment>
<dbReference type="Gene3D" id="3.40.50.720">
    <property type="entry name" value="NAD(P)-binding Rossmann-like Domain"/>
    <property type="match status" value="1"/>
</dbReference>
<feature type="binding site" evidence="11">
    <location>
        <begin position="161"/>
        <end position="163"/>
    </location>
    <ligand>
        <name>NADP(+)</name>
        <dbReference type="ChEBI" id="CHEBI:58349"/>
    </ligand>
</feature>
<keyword evidence="9 11" id="KW-0486">Methionine biosynthesis</keyword>
<dbReference type="PANTHER" id="PTHR48099:SF5">
    <property type="entry name" value="C-1-TETRAHYDROFOLATE SYNTHASE, CYTOPLASMIC"/>
    <property type="match status" value="1"/>
</dbReference>
<evidence type="ECO:0000256" key="5">
    <source>
        <dbReference type="ARBA" id="ARBA00022801"/>
    </source>
</evidence>
<dbReference type="InterPro" id="IPR046346">
    <property type="entry name" value="Aminoacid_DH-like_N_sf"/>
</dbReference>
<dbReference type="HAMAP" id="MF_01576">
    <property type="entry name" value="THF_DHG_CYH"/>
    <property type="match status" value="1"/>
</dbReference>
<dbReference type="PRINTS" id="PR00085">
    <property type="entry name" value="THFDHDRGNASE"/>
</dbReference>
<comment type="catalytic activity">
    <reaction evidence="11">
        <text>(6R)-5,10-methenyltetrahydrofolate + H2O = (6R)-10-formyltetrahydrofolate + H(+)</text>
        <dbReference type="Rhea" id="RHEA:23700"/>
        <dbReference type="ChEBI" id="CHEBI:15377"/>
        <dbReference type="ChEBI" id="CHEBI:15378"/>
        <dbReference type="ChEBI" id="CHEBI:57455"/>
        <dbReference type="ChEBI" id="CHEBI:195366"/>
        <dbReference type="EC" id="3.5.4.9"/>
    </reaction>
</comment>
<dbReference type="GO" id="GO:0004488">
    <property type="term" value="F:methylenetetrahydrofolate dehydrogenase (NADP+) activity"/>
    <property type="evidence" value="ECO:0007669"/>
    <property type="project" value="UniProtKB-UniRule"/>
</dbReference>
<name>A0AAE3JD36_9FIRM</name>
<dbReference type="RefSeq" id="WP_308731564.1">
    <property type="nucleotide sequence ID" value="NZ_JAJEQN010000013.1"/>
</dbReference>
<dbReference type="Proteomes" id="UP001198200">
    <property type="component" value="Unassembled WGS sequence"/>
</dbReference>
<protein>
    <recommendedName>
        <fullName evidence="11">Bifunctional protein FolD</fullName>
    </recommendedName>
    <domain>
        <recommendedName>
            <fullName evidence="11">Methylenetetrahydrofolate dehydrogenase</fullName>
            <ecNumber evidence="11">1.5.1.5</ecNumber>
        </recommendedName>
    </domain>
    <domain>
        <recommendedName>
            <fullName evidence="11">Methenyltetrahydrofolate cyclohydrolase</fullName>
            <ecNumber evidence="11">3.5.4.9</ecNumber>
        </recommendedName>
    </domain>
</protein>
<sequence length="292" mass="31161">MQILKGAPVAAAIRDEIKKELEGCETKPCLAIVRVGEKQEDLSYERSALKRMSGVGIETKLFVFPADISMDDFSAEFAAINDDPTIDGILLFRPLPAQLNESQIVESIAPEKDVDGISSAALGKLFSGDKHAFAPCTAQAVMEIIHFYGIEPQGKRAVVLGRSLVVGKPLSMLLLNENATVTICHSRTASLPEVCREADILVTAIGKAKWVDERFVSEKTIVIDVGINVDENGMLCGDVNFGQIEDKVFMATPVPGGVGAVTTAVLAKHVLEAAKGRRALNSKGGKNGLSAD</sequence>
<dbReference type="GO" id="GO:0000105">
    <property type="term" value="P:L-histidine biosynthetic process"/>
    <property type="evidence" value="ECO:0007669"/>
    <property type="project" value="UniProtKB-KW"/>
</dbReference>
<proteinExistence type="inferred from homology"/>
<reference evidence="14 15" key="1">
    <citation type="submission" date="2021-10" db="EMBL/GenBank/DDBJ databases">
        <title>Anaerobic single-cell dispensing facilitates the cultivation of human gut bacteria.</title>
        <authorList>
            <person name="Afrizal A."/>
        </authorList>
    </citation>
    <scope>NUCLEOTIDE SEQUENCE [LARGE SCALE GENOMIC DNA]</scope>
    <source>
        <strain evidence="14 15">CLA-AA-H224</strain>
    </source>
</reference>
<dbReference type="GO" id="GO:0005829">
    <property type="term" value="C:cytosol"/>
    <property type="evidence" value="ECO:0007669"/>
    <property type="project" value="TreeGrafter"/>
</dbReference>
<dbReference type="EMBL" id="JAJEQN010000013">
    <property type="protein sequence ID" value="MCC2221352.1"/>
    <property type="molecule type" value="Genomic_DNA"/>
</dbReference>
<evidence type="ECO:0000256" key="3">
    <source>
        <dbReference type="ARBA" id="ARBA00022605"/>
    </source>
</evidence>
<evidence type="ECO:0000256" key="9">
    <source>
        <dbReference type="ARBA" id="ARBA00023167"/>
    </source>
</evidence>
<organism evidence="14 15">
    <name type="scientific">Anthropogastromicrobium aceti</name>
    <dbReference type="NCBI Taxonomy" id="2981768"/>
    <lineage>
        <taxon>Bacteria</taxon>
        <taxon>Bacillati</taxon>
        <taxon>Bacillota</taxon>
        <taxon>Clostridia</taxon>
        <taxon>Lachnospirales</taxon>
        <taxon>Lachnospiraceae</taxon>
        <taxon>Anthropogastromicrobium</taxon>
    </lineage>
</organism>
<comment type="catalytic activity">
    <reaction evidence="11">
        <text>(6R)-5,10-methylene-5,6,7,8-tetrahydrofolate + NADP(+) = (6R)-5,10-methenyltetrahydrofolate + NADPH</text>
        <dbReference type="Rhea" id="RHEA:22812"/>
        <dbReference type="ChEBI" id="CHEBI:15636"/>
        <dbReference type="ChEBI" id="CHEBI:57455"/>
        <dbReference type="ChEBI" id="CHEBI:57783"/>
        <dbReference type="ChEBI" id="CHEBI:58349"/>
        <dbReference type="EC" id="1.5.1.5"/>
    </reaction>
</comment>
<keyword evidence="6 11" id="KW-0521">NADP</keyword>
<comment type="pathway">
    <text evidence="1 11">One-carbon metabolism; tetrahydrofolate interconversion.</text>
</comment>
<evidence type="ECO:0000256" key="6">
    <source>
        <dbReference type="ARBA" id="ARBA00022857"/>
    </source>
</evidence>
<dbReference type="SUPFAM" id="SSF53223">
    <property type="entry name" value="Aminoacid dehydrogenase-like, N-terminal domain"/>
    <property type="match status" value="1"/>
</dbReference>
<dbReference type="GO" id="GO:0035999">
    <property type="term" value="P:tetrahydrofolate interconversion"/>
    <property type="evidence" value="ECO:0007669"/>
    <property type="project" value="UniProtKB-UniRule"/>
</dbReference>
<dbReference type="Gene3D" id="3.40.50.10860">
    <property type="entry name" value="Leucine Dehydrogenase, chain A, domain 1"/>
    <property type="match status" value="1"/>
</dbReference>
<dbReference type="InterPro" id="IPR020630">
    <property type="entry name" value="THF_DH/CycHdrlase_cat_dom"/>
</dbReference>
<evidence type="ECO:0000256" key="10">
    <source>
        <dbReference type="ARBA" id="ARBA00023268"/>
    </source>
</evidence>
<evidence type="ECO:0000256" key="11">
    <source>
        <dbReference type="HAMAP-Rule" id="MF_01576"/>
    </source>
</evidence>
<keyword evidence="5 11" id="KW-0378">Hydrolase</keyword>
<dbReference type="GO" id="GO:0009086">
    <property type="term" value="P:methionine biosynthetic process"/>
    <property type="evidence" value="ECO:0007669"/>
    <property type="project" value="UniProtKB-KW"/>
</dbReference>
<feature type="domain" description="Tetrahydrofolate dehydrogenase/cyclohydrolase catalytic" evidence="12">
    <location>
        <begin position="4"/>
        <end position="115"/>
    </location>
</feature>
<evidence type="ECO:0000313" key="14">
    <source>
        <dbReference type="EMBL" id="MCC2221352.1"/>
    </source>
</evidence>
<dbReference type="CDD" id="cd01080">
    <property type="entry name" value="NAD_bind_m-THF_DH_Cyclohyd"/>
    <property type="match status" value="1"/>
</dbReference>
<keyword evidence="2 11" id="KW-0554">One-carbon metabolism</keyword>
<evidence type="ECO:0000256" key="7">
    <source>
        <dbReference type="ARBA" id="ARBA00023002"/>
    </source>
</evidence>
<evidence type="ECO:0000256" key="4">
    <source>
        <dbReference type="ARBA" id="ARBA00022755"/>
    </source>
</evidence>
<comment type="caution">
    <text evidence="11">Lacks conserved residue(s) required for the propagation of feature annotation.</text>
</comment>
<evidence type="ECO:0000256" key="8">
    <source>
        <dbReference type="ARBA" id="ARBA00023102"/>
    </source>
</evidence>
<evidence type="ECO:0000256" key="2">
    <source>
        <dbReference type="ARBA" id="ARBA00022563"/>
    </source>
</evidence>
<keyword evidence="3 11" id="KW-0028">Amino-acid biosynthesis</keyword>
<dbReference type="PANTHER" id="PTHR48099">
    <property type="entry name" value="C-1-TETRAHYDROFOLATE SYNTHASE, CYTOPLASMIC-RELATED"/>
    <property type="match status" value="1"/>
</dbReference>
<dbReference type="Pfam" id="PF02882">
    <property type="entry name" value="THF_DHG_CYH_C"/>
    <property type="match status" value="1"/>
</dbReference>
<dbReference type="EC" id="3.5.4.9" evidence="11"/>
<dbReference type="SUPFAM" id="SSF51735">
    <property type="entry name" value="NAD(P)-binding Rossmann-fold domains"/>
    <property type="match status" value="1"/>
</dbReference>
<evidence type="ECO:0000259" key="12">
    <source>
        <dbReference type="Pfam" id="PF00763"/>
    </source>
</evidence>
<dbReference type="InterPro" id="IPR036291">
    <property type="entry name" value="NAD(P)-bd_dom_sf"/>
</dbReference>
<evidence type="ECO:0000259" key="13">
    <source>
        <dbReference type="Pfam" id="PF02882"/>
    </source>
</evidence>
<dbReference type="AlphaFoldDB" id="A0AAE3JD36"/>
<keyword evidence="4 11" id="KW-0658">Purine biosynthesis</keyword>
<dbReference type="FunFam" id="3.40.50.720:FF:000094">
    <property type="entry name" value="Bifunctional protein FolD"/>
    <property type="match status" value="1"/>
</dbReference>
<keyword evidence="10 11" id="KW-0511">Multifunctional enzyme</keyword>
<accession>A0AAE3JD36</accession>
<dbReference type="InterPro" id="IPR020631">
    <property type="entry name" value="THF_DH/CycHdrlase_NAD-bd_dom"/>
</dbReference>
<dbReference type="InterPro" id="IPR000672">
    <property type="entry name" value="THF_DH/CycHdrlase"/>
</dbReference>
<evidence type="ECO:0000313" key="15">
    <source>
        <dbReference type="Proteomes" id="UP001198200"/>
    </source>
</evidence>
<keyword evidence="7 11" id="KW-0560">Oxidoreductase</keyword>
<feature type="domain" description="Tetrahydrofolate dehydrogenase/cyclohydrolase NAD(P)-binding" evidence="13">
    <location>
        <begin position="135"/>
        <end position="276"/>
    </location>
</feature>
<keyword evidence="8 11" id="KW-0368">Histidine biosynthesis</keyword>
<gene>
    <name evidence="11" type="primary">folD</name>
    <name evidence="14" type="ORF">LKD48_06790</name>
</gene>
<dbReference type="Pfam" id="PF00763">
    <property type="entry name" value="THF_DHG_CYH"/>
    <property type="match status" value="1"/>
</dbReference>
<comment type="subunit">
    <text evidence="11">Homodimer.</text>
</comment>
<dbReference type="EC" id="1.5.1.5" evidence="11"/>
<feature type="binding site" evidence="11">
    <location>
        <position position="227"/>
    </location>
    <ligand>
        <name>NADP(+)</name>
        <dbReference type="ChEBI" id="CHEBI:58349"/>
    </ligand>
</feature>
<comment type="caution">
    <text evidence="14">The sequence shown here is derived from an EMBL/GenBank/DDBJ whole genome shotgun (WGS) entry which is preliminary data.</text>
</comment>
<evidence type="ECO:0000256" key="1">
    <source>
        <dbReference type="ARBA" id="ARBA00004777"/>
    </source>
</evidence>
<dbReference type="GO" id="GO:0004477">
    <property type="term" value="F:methenyltetrahydrofolate cyclohydrolase activity"/>
    <property type="evidence" value="ECO:0007669"/>
    <property type="project" value="UniProtKB-UniRule"/>
</dbReference>